<dbReference type="InterPro" id="IPR017850">
    <property type="entry name" value="Alkaline_phosphatase_core_sf"/>
</dbReference>
<dbReference type="PANTHER" id="PTHR42693:SF53">
    <property type="entry name" value="ENDO-4-O-SULFATASE"/>
    <property type="match status" value="1"/>
</dbReference>
<comment type="caution">
    <text evidence="4">The sequence shown here is derived from an EMBL/GenBank/DDBJ whole genome shotgun (WGS) entry which is preliminary data.</text>
</comment>
<sequence length="485" mass="54317">MTVFFRIQESVSKAFGLFILLLIFVSSCKENKDESVVKPKEQPNVIVILIDDAGYADFGFMGGSKDLETPNIDALAKSGVILTDAHVSATVCAPSRAGLMTGKYQQRFGFEANGTGFGDSGDIGLSDDVSTMADVFKANGYKTLALGKWHLGADKSDHPNQRGFDEFFGFEAGSRSYFSYNKPKKEKMLQHNTKRVVFDGYLTDVLGDQSVKFIEENKAQPFFMYLAYNAVHTPMEAKTEHLEKYKNHPRQELAAMTWSLDENIGKLQQKLKALGLADNTLIYFLSDNGGAANNSSSGGPLKGWKGNKFEGGHRVPFIVSWPKIIKGDQTFGGLSSSLDIFTTSLAAANIKKADDLILDGTNLLPYLKGEKTGNPHDKLFWRKLEEAGVRIGDYKMVRLQDFGATLYNLENDLGGETTDLKTFKKEEYQLLQNELKLWESKMMDPLWIEEWSWMDVTHHIHKQLMQNEKVLYSNPAQMKTVLSKK</sequence>
<protein>
    <submittedName>
        <fullName evidence="4">Choline-sulfatase</fullName>
        <ecNumber evidence="4">3.1.6.6</ecNumber>
    </submittedName>
</protein>
<evidence type="ECO:0000256" key="2">
    <source>
        <dbReference type="ARBA" id="ARBA00022801"/>
    </source>
</evidence>
<accession>A0A090WXI1</accession>
<organism evidence="4 5">
    <name type="scientific">Algibacter lectus</name>
    <dbReference type="NCBI Taxonomy" id="221126"/>
    <lineage>
        <taxon>Bacteria</taxon>
        <taxon>Pseudomonadati</taxon>
        <taxon>Bacteroidota</taxon>
        <taxon>Flavobacteriia</taxon>
        <taxon>Flavobacteriales</taxon>
        <taxon>Flavobacteriaceae</taxon>
        <taxon>Algibacter</taxon>
    </lineage>
</organism>
<dbReference type="RefSeq" id="WP_042500280.1">
    <property type="nucleotide sequence ID" value="NZ_BBNU01000019.1"/>
</dbReference>
<feature type="domain" description="Sulfatase N-terminal" evidence="3">
    <location>
        <begin position="43"/>
        <end position="350"/>
    </location>
</feature>
<dbReference type="Proteomes" id="UP000029643">
    <property type="component" value="Unassembled WGS sequence"/>
</dbReference>
<comment type="similarity">
    <text evidence="1">Belongs to the sulfatase family.</text>
</comment>
<evidence type="ECO:0000259" key="3">
    <source>
        <dbReference type="Pfam" id="PF00884"/>
    </source>
</evidence>
<dbReference type="AlphaFoldDB" id="A0A090WXI1"/>
<dbReference type="EMBL" id="BBNU01000019">
    <property type="protein sequence ID" value="GAL81835.1"/>
    <property type="molecule type" value="Genomic_DNA"/>
</dbReference>
<dbReference type="STRING" id="221126.SAMN04489722_11167"/>
<keyword evidence="2 4" id="KW-0378">Hydrolase</keyword>
<dbReference type="PANTHER" id="PTHR42693">
    <property type="entry name" value="ARYLSULFATASE FAMILY MEMBER"/>
    <property type="match status" value="1"/>
</dbReference>
<dbReference type="Gene3D" id="3.40.720.10">
    <property type="entry name" value="Alkaline Phosphatase, subunit A"/>
    <property type="match status" value="1"/>
</dbReference>
<dbReference type="SUPFAM" id="SSF53649">
    <property type="entry name" value="Alkaline phosphatase-like"/>
    <property type="match status" value="1"/>
</dbReference>
<gene>
    <name evidence="4" type="ORF">JCM19274_2819</name>
</gene>
<evidence type="ECO:0000256" key="1">
    <source>
        <dbReference type="ARBA" id="ARBA00008779"/>
    </source>
</evidence>
<dbReference type="PROSITE" id="PS51257">
    <property type="entry name" value="PROKAR_LIPOPROTEIN"/>
    <property type="match status" value="1"/>
</dbReference>
<evidence type="ECO:0000313" key="4">
    <source>
        <dbReference type="EMBL" id="GAL81835.1"/>
    </source>
</evidence>
<dbReference type="EC" id="3.1.6.6" evidence="4"/>
<dbReference type="InterPro" id="IPR000917">
    <property type="entry name" value="Sulfatase_N"/>
</dbReference>
<dbReference type="GO" id="GO:0004065">
    <property type="term" value="F:arylsulfatase activity"/>
    <property type="evidence" value="ECO:0007669"/>
    <property type="project" value="TreeGrafter"/>
</dbReference>
<proteinExistence type="inferred from homology"/>
<dbReference type="Pfam" id="PF00884">
    <property type="entry name" value="Sulfatase"/>
    <property type="match status" value="1"/>
</dbReference>
<dbReference type="InterPro" id="IPR050738">
    <property type="entry name" value="Sulfatase"/>
</dbReference>
<name>A0A090WXI1_9FLAO</name>
<reference evidence="4 5" key="1">
    <citation type="journal article" date="2014" name="Genome Announc.">
        <title>Draft Genome Sequences of Marine Flavobacterium Algibacter lectus Strains SS8 and NR4.</title>
        <authorList>
            <person name="Takatani N."/>
            <person name="Nakanishi M."/>
            <person name="Meirelles P."/>
            <person name="Mino S."/>
            <person name="Suda W."/>
            <person name="Oshima K."/>
            <person name="Hattori M."/>
            <person name="Ohkuma M."/>
            <person name="Hosokawa M."/>
            <person name="Miyashita K."/>
            <person name="Thompson F.L."/>
            <person name="Niwa A."/>
            <person name="Sawabe T."/>
            <person name="Sawabe T."/>
        </authorList>
    </citation>
    <scope>NUCLEOTIDE SEQUENCE [LARGE SCALE GENOMIC DNA]</scope>
    <source>
        <strain evidence="5">JCM19274</strain>
    </source>
</reference>
<dbReference type="GO" id="GO:0047753">
    <property type="term" value="F:choline-sulfatase activity"/>
    <property type="evidence" value="ECO:0007669"/>
    <property type="project" value="UniProtKB-EC"/>
</dbReference>
<evidence type="ECO:0000313" key="5">
    <source>
        <dbReference type="Proteomes" id="UP000029643"/>
    </source>
</evidence>